<dbReference type="AlphaFoldDB" id="A0A3M7R6A7"/>
<keyword evidence="1" id="KW-0548">Nucleotidyltransferase</keyword>
<name>A0A3M7R6A7_BRAPC</name>
<protein>
    <submittedName>
        <fullName evidence="1">RNA-directed DNA polymerase from transposon</fullName>
    </submittedName>
</protein>
<dbReference type="Proteomes" id="UP000276133">
    <property type="component" value="Unassembled WGS sequence"/>
</dbReference>
<proteinExistence type="predicted"/>
<accession>A0A3M7R6A7</accession>
<keyword evidence="2" id="KW-1185">Reference proteome</keyword>
<dbReference type="GO" id="GO:0003964">
    <property type="term" value="F:RNA-directed DNA polymerase activity"/>
    <property type="evidence" value="ECO:0007669"/>
    <property type="project" value="UniProtKB-KW"/>
</dbReference>
<reference evidence="1 2" key="1">
    <citation type="journal article" date="2018" name="Sci. Rep.">
        <title>Genomic signatures of local adaptation to the degree of environmental predictability in rotifers.</title>
        <authorList>
            <person name="Franch-Gras L."/>
            <person name="Hahn C."/>
            <person name="Garcia-Roger E.M."/>
            <person name="Carmona M.J."/>
            <person name="Serra M."/>
            <person name="Gomez A."/>
        </authorList>
    </citation>
    <scope>NUCLEOTIDE SEQUENCE [LARGE SCALE GENOMIC DNA]</scope>
    <source>
        <strain evidence="1">HYR1</strain>
    </source>
</reference>
<organism evidence="1 2">
    <name type="scientific">Brachionus plicatilis</name>
    <name type="common">Marine rotifer</name>
    <name type="synonym">Brachionus muelleri</name>
    <dbReference type="NCBI Taxonomy" id="10195"/>
    <lineage>
        <taxon>Eukaryota</taxon>
        <taxon>Metazoa</taxon>
        <taxon>Spiralia</taxon>
        <taxon>Gnathifera</taxon>
        <taxon>Rotifera</taxon>
        <taxon>Eurotatoria</taxon>
        <taxon>Monogononta</taxon>
        <taxon>Pseudotrocha</taxon>
        <taxon>Ploima</taxon>
        <taxon>Brachionidae</taxon>
        <taxon>Brachionus</taxon>
    </lineage>
</organism>
<evidence type="ECO:0000313" key="2">
    <source>
        <dbReference type="Proteomes" id="UP000276133"/>
    </source>
</evidence>
<comment type="caution">
    <text evidence="1">The sequence shown here is derived from an EMBL/GenBank/DDBJ whole genome shotgun (WGS) entry which is preliminary data.</text>
</comment>
<evidence type="ECO:0000313" key="1">
    <source>
        <dbReference type="EMBL" id="RNA19107.1"/>
    </source>
</evidence>
<sequence>MWTMIRVSEHFEKFTLIFSTSYKTMGNGKAYRKSLQITPGLWCISHKPKTKIHIYNSLIRSIIEYGAPLWKTISEYNLKKLDSIQDHALRIINKAPIRCSNSELHQNLKVASIFKK</sequence>
<dbReference type="OrthoDB" id="8058536at2759"/>
<dbReference type="EMBL" id="REGN01004101">
    <property type="protein sequence ID" value="RNA19107.1"/>
    <property type="molecule type" value="Genomic_DNA"/>
</dbReference>
<keyword evidence="1" id="KW-0808">Transferase</keyword>
<keyword evidence="1" id="KW-0695">RNA-directed DNA polymerase</keyword>
<gene>
    <name evidence="1" type="ORF">BpHYR1_049270</name>
</gene>